<keyword evidence="10" id="KW-1185">Reference proteome</keyword>
<keyword evidence="3 7" id="KW-0812">Transmembrane</keyword>
<organism evidence="9 10">
    <name type="scientific">Haloplasma contractile SSD-17B</name>
    <dbReference type="NCBI Taxonomy" id="1033810"/>
    <lineage>
        <taxon>Bacteria</taxon>
        <taxon>Bacillati</taxon>
        <taxon>Mycoplasmatota</taxon>
        <taxon>Mollicutes</taxon>
        <taxon>Haloplasmatales</taxon>
        <taxon>Haloplasmataceae</taxon>
        <taxon>Haloplasma</taxon>
    </lineage>
</organism>
<keyword evidence="4 7" id="KW-1133">Transmembrane helix</keyword>
<dbReference type="AlphaFoldDB" id="F7PVY8"/>
<gene>
    <name evidence="9" type="ORF">HLPCO_001028</name>
</gene>
<protein>
    <submittedName>
        <fullName evidence="9">Permease protein</fullName>
    </submittedName>
</protein>
<dbReference type="OrthoDB" id="9793824at2"/>
<feature type="transmembrane region" description="Helical" evidence="7">
    <location>
        <begin position="50"/>
        <end position="70"/>
    </location>
</feature>
<accession>F7PVY8</accession>
<evidence type="ECO:0000256" key="7">
    <source>
        <dbReference type="SAM" id="Phobius"/>
    </source>
</evidence>
<evidence type="ECO:0000256" key="6">
    <source>
        <dbReference type="SAM" id="MobiDB-lite"/>
    </source>
</evidence>
<evidence type="ECO:0000259" key="8">
    <source>
        <dbReference type="Pfam" id="PF06271"/>
    </source>
</evidence>
<dbReference type="GO" id="GO:0005886">
    <property type="term" value="C:plasma membrane"/>
    <property type="evidence" value="ECO:0007669"/>
    <property type="project" value="UniProtKB-SubCell"/>
</dbReference>
<keyword evidence="2" id="KW-1003">Cell membrane</keyword>
<keyword evidence="5 7" id="KW-0472">Membrane</keyword>
<feature type="region of interest" description="Disordered" evidence="6">
    <location>
        <begin position="212"/>
        <end position="233"/>
    </location>
</feature>
<dbReference type="EMBL" id="AFNU02000003">
    <property type="protein sequence ID" value="ERJ12688.1"/>
    <property type="molecule type" value="Genomic_DNA"/>
</dbReference>
<reference evidence="9 10" key="2">
    <citation type="journal article" date="2013" name="PLoS ONE">
        <title>INDIGO - INtegrated Data Warehouse of MIcrobial GenOmes with Examples from the Red Sea Extremophiles.</title>
        <authorList>
            <person name="Alam I."/>
            <person name="Antunes A."/>
            <person name="Kamau A.A."/>
            <person name="Ba Alawi W."/>
            <person name="Kalkatawi M."/>
            <person name="Stingl U."/>
            <person name="Bajic V.B."/>
        </authorList>
    </citation>
    <scope>NUCLEOTIDE SEQUENCE [LARGE SCALE GENOMIC DNA]</scope>
    <source>
        <strain evidence="9 10">SSD-17B</strain>
    </source>
</reference>
<feature type="transmembrane region" description="Helical" evidence="7">
    <location>
        <begin position="102"/>
        <end position="121"/>
    </location>
</feature>
<dbReference type="Pfam" id="PF06271">
    <property type="entry name" value="RDD"/>
    <property type="match status" value="1"/>
</dbReference>
<dbReference type="InParanoid" id="F7PVY8"/>
<evidence type="ECO:0000256" key="5">
    <source>
        <dbReference type="ARBA" id="ARBA00023136"/>
    </source>
</evidence>
<comment type="subcellular location">
    <subcellularLocation>
        <location evidence="1">Cell membrane</location>
        <topology evidence="1">Multi-pass membrane protein</topology>
    </subcellularLocation>
</comment>
<evidence type="ECO:0000256" key="4">
    <source>
        <dbReference type="ARBA" id="ARBA00022989"/>
    </source>
</evidence>
<feature type="domain" description="RDD" evidence="8">
    <location>
        <begin position="10"/>
        <end position="166"/>
    </location>
</feature>
<evidence type="ECO:0000313" key="10">
    <source>
        <dbReference type="Proteomes" id="UP000005707"/>
    </source>
</evidence>
<sequence length="233" mass="26708">MYIERKSVKGPRIGAAIIDWIFYLIMSFLIRTPIQFLVYRMNMRDLTFSWINFLLGLLIAFMYYTLVPYITKGKTLGKLLIGIKVVSSEFERPNLKELTFRNIFFLSSLIIGGITLVLNILVNTASFTSIIGLGLLSLVNIIIYITIFVMILATPEERGFHDMIAGTYVVSKDFDLDELNNTNVLERQGMEWAEFDDDLDIKNEEDEIGILGSNDKSKHDDDQIDLLKNDNNE</sequence>
<evidence type="ECO:0000313" key="9">
    <source>
        <dbReference type="EMBL" id="ERJ12688.1"/>
    </source>
</evidence>
<feature type="transmembrane region" description="Helical" evidence="7">
    <location>
        <begin position="12"/>
        <end position="30"/>
    </location>
</feature>
<dbReference type="PANTHER" id="PTHR36115">
    <property type="entry name" value="PROLINE-RICH ANTIGEN HOMOLOG-RELATED"/>
    <property type="match status" value="1"/>
</dbReference>
<dbReference type="FunCoup" id="F7PVY8">
    <property type="interactions" value="3"/>
</dbReference>
<feature type="compositionally biased region" description="Basic and acidic residues" evidence="6">
    <location>
        <begin position="215"/>
        <end position="233"/>
    </location>
</feature>
<proteinExistence type="predicted"/>
<name>F7PVY8_9MOLU</name>
<dbReference type="RefSeq" id="WP_008825902.1">
    <property type="nucleotide sequence ID" value="NZ_AFNU02000003.1"/>
</dbReference>
<dbReference type="InterPro" id="IPR051791">
    <property type="entry name" value="Pra-immunoreactive"/>
</dbReference>
<comment type="caution">
    <text evidence="9">The sequence shown here is derived from an EMBL/GenBank/DDBJ whole genome shotgun (WGS) entry which is preliminary data.</text>
</comment>
<dbReference type="Proteomes" id="UP000005707">
    <property type="component" value="Unassembled WGS sequence"/>
</dbReference>
<reference evidence="9 10" key="1">
    <citation type="journal article" date="2011" name="J. Bacteriol.">
        <title>Genome sequence of Haloplasma contractile, an unusual contractile bacterium from a deep-sea anoxic brine lake.</title>
        <authorList>
            <person name="Antunes A."/>
            <person name="Alam I."/>
            <person name="El Dorry H."/>
            <person name="Siam R."/>
            <person name="Robertson A."/>
            <person name="Bajic V.B."/>
            <person name="Stingl U."/>
        </authorList>
    </citation>
    <scope>NUCLEOTIDE SEQUENCE [LARGE SCALE GENOMIC DNA]</scope>
    <source>
        <strain evidence="9 10">SSD-17B</strain>
    </source>
</reference>
<evidence type="ECO:0000256" key="2">
    <source>
        <dbReference type="ARBA" id="ARBA00022475"/>
    </source>
</evidence>
<evidence type="ECO:0000256" key="3">
    <source>
        <dbReference type="ARBA" id="ARBA00022692"/>
    </source>
</evidence>
<feature type="transmembrane region" description="Helical" evidence="7">
    <location>
        <begin position="127"/>
        <end position="153"/>
    </location>
</feature>
<evidence type="ECO:0000256" key="1">
    <source>
        <dbReference type="ARBA" id="ARBA00004651"/>
    </source>
</evidence>
<dbReference type="InterPro" id="IPR010432">
    <property type="entry name" value="RDD"/>
</dbReference>